<dbReference type="OrthoDB" id="7666987at2"/>
<reference evidence="1 2" key="1">
    <citation type="submission" date="2019-09" db="EMBL/GenBank/DDBJ databases">
        <title>Polymorphobacter sp. isolated from a lake in China.</title>
        <authorList>
            <person name="Liu Z."/>
        </authorList>
    </citation>
    <scope>NUCLEOTIDE SEQUENCE [LARGE SCALE GENOMIC DNA]</scope>
    <source>
        <strain evidence="1 2">D40P</strain>
    </source>
</reference>
<proteinExistence type="predicted"/>
<comment type="caution">
    <text evidence="1">The sequence shown here is derived from an EMBL/GenBank/DDBJ whole genome shotgun (WGS) entry which is preliminary data.</text>
</comment>
<organism evidence="1 2">
    <name type="scientific">Sandarakinorhabdus fusca</name>
    <dbReference type="NCBI Taxonomy" id="1439888"/>
    <lineage>
        <taxon>Bacteria</taxon>
        <taxon>Pseudomonadati</taxon>
        <taxon>Pseudomonadota</taxon>
        <taxon>Alphaproteobacteria</taxon>
        <taxon>Sphingomonadales</taxon>
        <taxon>Sphingosinicellaceae</taxon>
        <taxon>Sandarakinorhabdus</taxon>
    </lineage>
</organism>
<dbReference type="EMBL" id="WIOL01000006">
    <property type="protein sequence ID" value="MQT18336.1"/>
    <property type="molecule type" value="Genomic_DNA"/>
</dbReference>
<dbReference type="RefSeq" id="WP_152578811.1">
    <property type="nucleotide sequence ID" value="NZ_JAATJI010000001.1"/>
</dbReference>
<protein>
    <submittedName>
        <fullName evidence="1">DUF2332 family protein</fullName>
    </submittedName>
</protein>
<evidence type="ECO:0000313" key="1">
    <source>
        <dbReference type="EMBL" id="MQT18336.1"/>
    </source>
</evidence>
<dbReference type="PIRSF" id="PIRSF012608">
    <property type="entry name" value="UCP012608"/>
    <property type="match status" value="1"/>
</dbReference>
<accession>A0A7C9GRE6</accession>
<keyword evidence="2" id="KW-1185">Reference proteome</keyword>
<dbReference type="AlphaFoldDB" id="A0A7C9GRE6"/>
<gene>
    <name evidence="1" type="ORF">F3168_13860</name>
</gene>
<dbReference type="Proteomes" id="UP000481327">
    <property type="component" value="Unassembled WGS sequence"/>
</dbReference>
<sequence length="350" mass="36396">MTALPPGVAKAFAGQAHWCRSNGAPLTAAVCEAALDACDARSATGRALIAWPGEPRADALALRFAGGCNGLVRAGLAPGLAALYPPMPVPPVPVLAAALRDVLAKSARDAELCRWLEGPPQTNEVARSGVLMPGLMAIAAATGLPLRVFELGCSAGLNLNLDKFGYDLAGVRVGDAASAVQLAPAWTGPPPPVAEVRIAARRGVDLNPLDVADAGVRDRLLAYVWPDQPDRLARARAAIALAQAQPPPIDRGDAAGWTEQHVAPVTGSVAVVYHSIAFQYFPPVTKARIAAHLAGLPAHAEAPVAWLRFEMDDAAAAHLPTLRLTLWRGGAAQDHLLARAHPHGASVAWH</sequence>
<name>A0A7C9GRE6_9SPHN</name>
<dbReference type="Pfam" id="PF10094">
    <property type="entry name" value="DUF2332"/>
    <property type="match status" value="1"/>
</dbReference>
<dbReference type="InterPro" id="IPR011200">
    <property type="entry name" value="UCP012608"/>
</dbReference>
<evidence type="ECO:0000313" key="2">
    <source>
        <dbReference type="Proteomes" id="UP000481327"/>
    </source>
</evidence>